<name>A0A9D2BZG1_9FIRM</name>
<proteinExistence type="predicted"/>
<accession>A0A9D2BZG1</accession>
<feature type="transmembrane region" description="Helical" evidence="1">
    <location>
        <begin position="86"/>
        <end position="103"/>
    </location>
</feature>
<gene>
    <name evidence="2" type="ORF">H9841_07860</name>
</gene>
<feature type="transmembrane region" description="Helical" evidence="1">
    <location>
        <begin position="133"/>
        <end position="148"/>
    </location>
</feature>
<feature type="transmembrane region" description="Helical" evidence="1">
    <location>
        <begin position="237"/>
        <end position="256"/>
    </location>
</feature>
<feature type="transmembrane region" description="Helical" evidence="1">
    <location>
        <begin position="63"/>
        <end position="80"/>
    </location>
</feature>
<feature type="transmembrane region" description="Helical" evidence="1">
    <location>
        <begin position="32"/>
        <end position="51"/>
    </location>
</feature>
<dbReference type="Pfam" id="PF05857">
    <property type="entry name" value="TraX"/>
    <property type="match status" value="1"/>
</dbReference>
<sequence length="259" mass="29571">MKYLAAVFMVIDHVGMLFTPLAPFFPPDDLRYYLFRYLGRLAFPIFAFFVAEGCRHTHNFRAYLTRLGIFALVTQVPLVIVQPEGGRSIVVTFFLAALGIWCWEELGRKGHRLLAALALGLCVLAAQPLQGDYGWLGAATVAAVYLAGADRQRQLWALGLSLVCYYLLGALWAYWDPAITLLPSQGWARFLLELRVRIPYFQRFYLPYSLLMTAFACLTLIPLSFYNGTRGRGGRWFFYWFYPGHLVVLWLIQVLISSM</sequence>
<feature type="transmembrane region" description="Helical" evidence="1">
    <location>
        <begin position="110"/>
        <end position="127"/>
    </location>
</feature>
<feature type="transmembrane region" description="Helical" evidence="1">
    <location>
        <begin position="155"/>
        <end position="175"/>
    </location>
</feature>
<feature type="transmembrane region" description="Helical" evidence="1">
    <location>
        <begin position="205"/>
        <end position="225"/>
    </location>
</feature>
<dbReference type="InterPro" id="IPR008875">
    <property type="entry name" value="TraX"/>
</dbReference>
<protein>
    <submittedName>
        <fullName evidence="2">Conjugal transfer protein TraX</fullName>
    </submittedName>
</protein>
<reference evidence="2" key="1">
    <citation type="journal article" date="2021" name="PeerJ">
        <title>Extensive microbial diversity within the chicken gut microbiome revealed by metagenomics and culture.</title>
        <authorList>
            <person name="Gilroy R."/>
            <person name="Ravi A."/>
            <person name="Getino M."/>
            <person name="Pursley I."/>
            <person name="Horton D.L."/>
            <person name="Alikhan N.F."/>
            <person name="Baker D."/>
            <person name="Gharbi K."/>
            <person name="Hall N."/>
            <person name="Watson M."/>
            <person name="Adriaenssens E.M."/>
            <person name="Foster-Nyarko E."/>
            <person name="Jarju S."/>
            <person name="Secka A."/>
            <person name="Antonio M."/>
            <person name="Oren A."/>
            <person name="Chaudhuri R.R."/>
            <person name="La Ragione R."/>
            <person name="Hildebrand F."/>
            <person name="Pallen M.J."/>
        </authorList>
    </citation>
    <scope>NUCLEOTIDE SEQUENCE</scope>
    <source>
        <strain evidence="2">ChiBcec16_6824</strain>
    </source>
</reference>
<dbReference type="EMBL" id="DXDX01000141">
    <property type="protein sequence ID" value="HIY21798.1"/>
    <property type="molecule type" value="Genomic_DNA"/>
</dbReference>
<evidence type="ECO:0000313" key="2">
    <source>
        <dbReference type="EMBL" id="HIY21798.1"/>
    </source>
</evidence>
<comment type="caution">
    <text evidence="2">The sequence shown here is derived from an EMBL/GenBank/DDBJ whole genome shotgun (WGS) entry which is preliminary data.</text>
</comment>
<evidence type="ECO:0000313" key="3">
    <source>
        <dbReference type="Proteomes" id="UP000823868"/>
    </source>
</evidence>
<keyword evidence="1" id="KW-0812">Transmembrane</keyword>
<keyword evidence="1" id="KW-0472">Membrane</keyword>
<keyword evidence="1" id="KW-1133">Transmembrane helix</keyword>
<feature type="transmembrane region" description="Helical" evidence="1">
    <location>
        <begin position="7"/>
        <end position="26"/>
    </location>
</feature>
<dbReference type="AlphaFoldDB" id="A0A9D2BZG1"/>
<reference evidence="2" key="2">
    <citation type="submission" date="2021-04" db="EMBL/GenBank/DDBJ databases">
        <authorList>
            <person name="Gilroy R."/>
        </authorList>
    </citation>
    <scope>NUCLEOTIDE SEQUENCE</scope>
    <source>
        <strain evidence="2">ChiBcec16_6824</strain>
    </source>
</reference>
<organism evidence="2 3">
    <name type="scientific">Candidatus Flavonifractor merdigallinarum</name>
    <dbReference type="NCBI Taxonomy" id="2838589"/>
    <lineage>
        <taxon>Bacteria</taxon>
        <taxon>Bacillati</taxon>
        <taxon>Bacillota</taxon>
        <taxon>Clostridia</taxon>
        <taxon>Eubacteriales</taxon>
        <taxon>Oscillospiraceae</taxon>
        <taxon>Flavonifractor</taxon>
    </lineage>
</organism>
<evidence type="ECO:0000256" key="1">
    <source>
        <dbReference type="SAM" id="Phobius"/>
    </source>
</evidence>
<dbReference type="Proteomes" id="UP000823868">
    <property type="component" value="Unassembled WGS sequence"/>
</dbReference>